<sequence length="114" mass="13843">MKSNKESQTHQSKEIKKRKETREKYVEEIRSLDLITRNTTQMYHTVPLHIYAAFIYFKFKKTIYIHTYIHTYIYNNNNSNNNNHNLHHVGDKEVKEKVCGIIFRQEKKKRNLNS</sequence>
<keyword evidence="3" id="KW-1185">Reference proteome</keyword>
<name>A0AAQ3MFJ9_VIGMU</name>
<organism evidence="2 3">
    <name type="scientific">Vigna mungo</name>
    <name type="common">Black gram</name>
    <name type="synonym">Phaseolus mungo</name>
    <dbReference type="NCBI Taxonomy" id="3915"/>
    <lineage>
        <taxon>Eukaryota</taxon>
        <taxon>Viridiplantae</taxon>
        <taxon>Streptophyta</taxon>
        <taxon>Embryophyta</taxon>
        <taxon>Tracheophyta</taxon>
        <taxon>Spermatophyta</taxon>
        <taxon>Magnoliopsida</taxon>
        <taxon>eudicotyledons</taxon>
        <taxon>Gunneridae</taxon>
        <taxon>Pentapetalae</taxon>
        <taxon>rosids</taxon>
        <taxon>fabids</taxon>
        <taxon>Fabales</taxon>
        <taxon>Fabaceae</taxon>
        <taxon>Papilionoideae</taxon>
        <taxon>50 kb inversion clade</taxon>
        <taxon>NPAAA clade</taxon>
        <taxon>indigoferoid/millettioid clade</taxon>
        <taxon>Phaseoleae</taxon>
        <taxon>Vigna</taxon>
    </lineage>
</organism>
<feature type="compositionally biased region" description="Basic and acidic residues" evidence="1">
    <location>
        <begin position="1"/>
        <end position="14"/>
    </location>
</feature>
<reference evidence="2 3" key="1">
    <citation type="journal article" date="2023" name="Life. Sci Alliance">
        <title>Evolutionary insights into 3D genome organization and epigenetic landscape of Vigna mungo.</title>
        <authorList>
            <person name="Junaid A."/>
            <person name="Singh B."/>
            <person name="Bhatia S."/>
        </authorList>
    </citation>
    <scope>NUCLEOTIDE SEQUENCE [LARGE SCALE GENOMIC DNA]</scope>
    <source>
        <strain evidence="2">Urdbean</strain>
    </source>
</reference>
<evidence type="ECO:0000313" key="2">
    <source>
        <dbReference type="EMBL" id="WVY90202.1"/>
    </source>
</evidence>
<protein>
    <submittedName>
        <fullName evidence="2">Uncharacterized protein</fullName>
    </submittedName>
</protein>
<gene>
    <name evidence="2" type="ORF">V8G54_035716</name>
</gene>
<dbReference type="AlphaFoldDB" id="A0AAQ3MFJ9"/>
<dbReference type="EMBL" id="CP144690">
    <property type="protein sequence ID" value="WVY90202.1"/>
    <property type="molecule type" value="Genomic_DNA"/>
</dbReference>
<dbReference type="Proteomes" id="UP001374535">
    <property type="component" value="Chromosome 11"/>
</dbReference>
<feature type="region of interest" description="Disordered" evidence="1">
    <location>
        <begin position="1"/>
        <end position="23"/>
    </location>
</feature>
<evidence type="ECO:0000256" key="1">
    <source>
        <dbReference type="SAM" id="MobiDB-lite"/>
    </source>
</evidence>
<accession>A0AAQ3MFJ9</accession>
<evidence type="ECO:0000313" key="3">
    <source>
        <dbReference type="Proteomes" id="UP001374535"/>
    </source>
</evidence>
<proteinExistence type="predicted"/>